<dbReference type="KEGG" id="amob:HG15A2_17500"/>
<evidence type="ECO:0000256" key="3">
    <source>
        <dbReference type="ARBA" id="ARBA00022692"/>
    </source>
</evidence>
<protein>
    <recommendedName>
        <fullName evidence="9">Pycsar effector protein domain-containing protein</fullName>
    </recommendedName>
</protein>
<dbReference type="RefSeq" id="WP_145059641.1">
    <property type="nucleotide sequence ID" value="NZ_CP036263.1"/>
</dbReference>
<evidence type="ECO:0000256" key="2">
    <source>
        <dbReference type="ARBA" id="ARBA00022475"/>
    </source>
</evidence>
<dbReference type="GO" id="GO:0051607">
    <property type="term" value="P:defense response to virus"/>
    <property type="evidence" value="ECO:0007669"/>
    <property type="project" value="UniProtKB-KW"/>
</dbReference>
<feature type="domain" description="Pycsar effector protein" evidence="9">
    <location>
        <begin position="8"/>
        <end position="161"/>
    </location>
</feature>
<reference evidence="10 11" key="1">
    <citation type="submission" date="2019-02" db="EMBL/GenBank/DDBJ databases">
        <title>Deep-cultivation of Planctomycetes and their phenomic and genomic characterization uncovers novel biology.</title>
        <authorList>
            <person name="Wiegand S."/>
            <person name="Jogler M."/>
            <person name="Boedeker C."/>
            <person name="Pinto D."/>
            <person name="Vollmers J."/>
            <person name="Rivas-Marin E."/>
            <person name="Kohn T."/>
            <person name="Peeters S.H."/>
            <person name="Heuer A."/>
            <person name="Rast P."/>
            <person name="Oberbeckmann S."/>
            <person name="Bunk B."/>
            <person name="Jeske O."/>
            <person name="Meyerdierks A."/>
            <person name="Storesund J.E."/>
            <person name="Kallscheuer N."/>
            <person name="Luecker S."/>
            <person name="Lage O.M."/>
            <person name="Pohl T."/>
            <person name="Merkel B.J."/>
            <person name="Hornburger P."/>
            <person name="Mueller R.-W."/>
            <person name="Bruemmer F."/>
            <person name="Labrenz M."/>
            <person name="Spormann A.M."/>
            <person name="Op den Camp H."/>
            <person name="Overmann J."/>
            <person name="Amann R."/>
            <person name="Jetten M.S.M."/>
            <person name="Mascher T."/>
            <person name="Medema M.H."/>
            <person name="Devos D.P."/>
            <person name="Kaster A.-K."/>
            <person name="Ovreas L."/>
            <person name="Rohde M."/>
            <person name="Galperin M.Y."/>
            <person name="Jogler C."/>
        </authorList>
    </citation>
    <scope>NUCLEOTIDE SEQUENCE [LARGE SCALE GENOMIC DNA]</scope>
    <source>
        <strain evidence="10 11">HG15A2</strain>
    </source>
</reference>
<evidence type="ECO:0000256" key="4">
    <source>
        <dbReference type="ARBA" id="ARBA00022741"/>
    </source>
</evidence>
<keyword evidence="3 8" id="KW-0812">Transmembrane</keyword>
<evidence type="ECO:0000313" key="11">
    <source>
        <dbReference type="Proteomes" id="UP000319852"/>
    </source>
</evidence>
<evidence type="ECO:0000256" key="1">
    <source>
        <dbReference type="ARBA" id="ARBA00004236"/>
    </source>
</evidence>
<evidence type="ECO:0000313" key="10">
    <source>
        <dbReference type="EMBL" id="QDS98470.1"/>
    </source>
</evidence>
<evidence type="ECO:0000256" key="8">
    <source>
        <dbReference type="SAM" id="Phobius"/>
    </source>
</evidence>
<keyword evidence="11" id="KW-1185">Reference proteome</keyword>
<organism evidence="10 11">
    <name type="scientific">Adhaeretor mobilis</name>
    <dbReference type="NCBI Taxonomy" id="1930276"/>
    <lineage>
        <taxon>Bacteria</taxon>
        <taxon>Pseudomonadati</taxon>
        <taxon>Planctomycetota</taxon>
        <taxon>Planctomycetia</taxon>
        <taxon>Pirellulales</taxon>
        <taxon>Lacipirellulaceae</taxon>
        <taxon>Adhaeretor</taxon>
    </lineage>
</organism>
<comment type="subcellular location">
    <subcellularLocation>
        <location evidence="1">Cell membrane</location>
    </subcellularLocation>
</comment>
<evidence type="ECO:0000259" key="9">
    <source>
        <dbReference type="Pfam" id="PF18967"/>
    </source>
</evidence>
<dbReference type="Pfam" id="PF18967">
    <property type="entry name" value="PycTM"/>
    <property type="match status" value="1"/>
</dbReference>
<dbReference type="EMBL" id="CP036263">
    <property type="protein sequence ID" value="QDS98470.1"/>
    <property type="molecule type" value="Genomic_DNA"/>
</dbReference>
<proteinExistence type="predicted"/>
<gene>
    <name evidence="10" type="ORF">HG15A2_17500</name>
</gene>
<dbReference type="Proteomes" id="UP000319852">
    <property type="component" value="Chromosome"/>
</dbReference>
<feature type="transmembrane region" description="Helical" evidence="8">
    <location>
        <begin position="58"/>
        <end position="83"/>
    </location>
</feature>
<keyword evidence="5 8" id="KW-1133">Transmembrane helix</keyword>
<name>A0A517MUB8_9BACT</name>
<dbReference type="GO" id="GO:0000166">
    <property type="term" value="F:nucleotide binding"/>
    <property type="evidence" value="ECO:0007669"/>
    <property type="project" value="UniProtKB-KW"/>
</dbReference>
<evidence type="ECO:0000256" key="6">
    <source>
        <dbReference type="ARBA" id="ARBA00023118"/>
    </source>
</evidence>
<evidence type="ECO:0000256" key="5">
    <source>
        <dbReference type="ARBA" id="ARBA00022989"/>
    </source>
</evidence>
<dbReference type="GO" id="GO:0005886">
    <property type="term" value="C:plasma membrane"/>
    <property type="evidence" value="ECO:0007669"/>
    <property type="project" value="UniProtKB-SubCell"/>
</dbReference>
<keyword evidence="4" id="KW-0547">Nucleotide-binding</keyword>
<dbReference type="InterPro" id="IPR043760">
    <property type="entry name" value="PycTM_dom"/>
</dbReference>
<evidence type="ECO:0000256" key="7">
    <source>
        <dbReference type="ARBA" id="ARBA00023136"/>
    </source>
</evidence>
<dbReference type="OrthoDB" id="2970722at2"/>
<accession>A0A517MUB8</accession>
<dbReference type="AlphaFoldDB" id="A0A517MUB8"/>
<feature type="transmembrane region" description="Helical" evidence="8">
    <location>
        <begin position="142"/>
        <end position="162"/>
    </location>
</feature>
<keyword evidence="7 8" id="KW-0472">Membrane</keyword>
<keyword evidence="2" id="KW-1003">Cell membrane</keyword>
<sequence>MSENTDGFLWSVHGYLNEYIRFADTKASAVIAWSGAFLGTLVATDCHGQIWGEKFFSYWVTCMTLGAFVLLGLAFIFAIVVVAPSLSFDKQAKQGFIYWESIRQFESGITYSGAVSSCNDLGERVAQHNYELADIARKKFRLVNWSIRLAAAGSVLGVLTIFCA</sequence>
<keyword evidence="6" id="KW-0051">Antiviral defense</keyword>